<dbReference type="OrthoDB" id="6401124at2"/>
<dbReference type="Proteomes" id="UP000032360">
    <property type="component" value="Unassembled WGS sequence"/>
</dbReference>
<feature type="domain" description="HTH cro/C1-type" evidence="1">
    <location>
        <begin position="42"/>
        <end position="96"/>
    </location>
</feature>
<dbReference type="AlphaFoldDB" id="A0A0D8HM33"/>
<dbReference type="Pfam" id="PF01381">
    <property type="entry name" value="HTH_3"/>
    <property type="match status" value="1"/>
</dbReference>
<evidence type="ECO:0000313" key="2">
    <source>
        <dbReference type="EMBL" id="KJF18894.1"/>
    </source>
</evidence>
<sequence length="112" mass="12564">MMDRTPKGTKTGKEVLEGLLKDPEFQEEWERTALARAVAVRVIEYRVEHGISQTELGRRLGMHQPAIARLEEGEHNPSIDMLRRLSEKLGIDFNISIHLGSLEVEGSTKASA</sequence>
<gene>
    <name evidence="2" type="primary">higA</name>
    <name evidence="2" type="ORF">AXFE_01800</name>
</gene>
<accession>A0A0D8HM33</accession>
<keyword evidence="3" id="KW-1185">Reference proteome</keyword>
<dbReference type="PROSITE" id="PS50943">
    <property type="entry name" value="HTH_CROC1"/>
    <property type="match status" value="1"/>
</dbReference>
<dbReference type="SMART" id="SM00530">
    <property type="entry name" value="HTH_XRE"/>
    <property type="match status" value="1"/>
</dbReference>
<dbReference type="CDD" id="cd00093">
    <property type="entry name" value="HTH_XRE"/>
    <property type="match status" value="1"/>
</dbReference>
<dbReference type="EMBL" id="JXYS01000003">
    <property type="protein sequence ID" value="KJF18894.1"/>
    <property type="molecule type" value="Genomic_DNA"/>
</dbReference>
<comment type="caution">
    <text evidence="2">The sequence shown here is derived from an EMBL/GenBank/DDBJ whole genome shotgun (WGS) entry which is preliminary data.</text>
</comment>
<evidence type="ECO:0000313" key="3">
    <source>
        <dbReference type="Proteomes" id="UP000032360"/>
    </source>
</evidence>
<dbReference type="InterPro" id="IPR010982">
    <property type="entry name" value="Lambda_DNA-bd_dom_sf"/>
</dbReference>
<dbReference type="STRING" id="1280514.AXFE_01800"/>
<reference evidence="2 3" key="1">
    <citation type="submission" date="2015-01" db="EMBL/GenBank/DDBJ databases">
        <title>Draft genome of the acidophilic iron oxidizer Acidithrix ferrooxidans strain Py-F3.</title>
        <authorList>
            <person name="Poehlein A."/>
            <person name="Eisen S."/>
            <person name="Schloemann M."/>
            <person name="Johnson B.D."/>
            <person name="Daniel R."/>
            <person name="Muehling M."/>
        </authorList>
    </citation>
    <scope>NUCLEOTIDE SEQUENCE [LARGE SCALE GENOMIC DNA]</scope>
    <source>
        <strain evidence="2 3">Py-F3</strain>
    </source>
</reference>
<proteinExistence type="predicted"/>
<evidence type="ECO:0000259" key="1">
    <source>
        <dbReference type="PROSITE" id="PS50943"/>
    </source>
</evidence>
<dbReference type="RefSeq" id="WP_052604020.1">
    <property type="nucleotide sequence ID" value="NZ_JXYS01000003.1"/>
</dbReference>
<dbReference type="InterPro" id="IPR001387">
    <property type="entry name" value="Cro/C1-type_HTH"/>
</dbReference>
<protein>
    <submittedName>
        <fullName evidence="2">Antitoxin HigA</fullName>
    </submittedName>
</protein>
<dbReference type="SUPFAM" id="SSF47413">
    <property type="entry name" value="lambda repressor-like DNA-binding domains"/>
    <property type="match status" value="1"/>
</dbReference>
<organism evidence="2 3">
    <name type="scientific">Acidithrix ferrooxidans</name>
    <dbReference type="NCBI Taxonomy" id="1280514"/>
    <lineage>
        <taxon>Bacteria</taxon>
        <taxon>Bacillati</taxon>
        <taxon>Actinomycetota</taxon>
        <taxon>Acidimicrobiia</taxon>
        <taxon>Acidimicrobiales</taxon>
        <taxon>Acidimicrobiaceae</taxon>
        <taxon>Acidithrix</taxon>
    </lineage>
</organism>
<dbReference type="GO" id="GO:0003677">
    <property type="term" value="F:DNA binding"/>
    <property type="evidence" value="ECO:0007669"/>
    <property type="project" value="InterPro"/>
</dbReference>
<dbReference type="Gene3D" id="1.10.260.40">
    <property type="entry name" value="lambda repressor-like DNA-binding domains"/>
    <property type="match status" value="1"/>
</dbReference>
<name>A0A0D8HM33_9ACTN</name>